<gene>
    <name evidence="2" type="ORF">SPHA_58278</name>
</gene>
<evidence type="ECO:0000256" key="1">
    <source>
        <dbReference type="SAM" id="Phobius"/>
    </source>
</evidence>
<proteinExistence type="predicted"/>
<accession>A0A812DKW5</accession>
<name>A0A812DKW5_ACAPH</name>
<organism evidence="2 3">
    <name type="scientific">Acanthosepion pharaonis</name>
    <name type="common">Pharaoh cuttlefish</name>
    <name type="synonym">Sepia pharaonis</name>
    <dbReference type="NCBI Taxonomy" id="158019"/>
    <lineage>
        <taxon>Eukaryota</taxon>
        <taxon>Metazoa</taxon>
        <taxon>Spiralia</taxon>
        <taxon>Lophotrochozoa</taxon>
        <taxon>Mollusca</taxon>
        <taxon>Cephalopoda</taxon>
        <taxon>Coleoidea</taxon>
        <taxon>Decapodiformes</taxon>
        <taxon>Sepiida</taxon>
        <taxon>Sepiina</taxon>
        <taxon>Sepiidae</taxon>
        <taxon>Acanthosepion</taxon>
    </lineage>
</organism>
<keyword evidence="1" id="KW-1133">Transmembrane helix</keyword>
<feature type="transmembrane region" description="Helical" evidence="1">
    <location>
        <begin position="178"/>
        <end position="196"/>
    </location>
</feature>
<evidence type="ECO:0000313" key="3">
    <source>
        <dbReference type="Proteomes" id="UP000597762"/>
    </source>
</evidence>
<keyword evidence="1" id="KW-0472">Membrane</keyword>
<keyword evidence="3" id="KW-1185">Reference proteome</keyword>
<comment type="caution">
    <text evidence="2">The sequence shown here is derived from an EMBL/GenBank/DDBJ whole genome shotgun (WGS) entry which is preliminary data.</text>
</comment>
<evidence type="ECO:0000313" key="2">
    <source>
        <dbReference type="EMBL" id="CAE1305897.1"/>
    </source>
</evidence>
<keyword evidence="1" id="KW-0812">Transmembrane</keyword>
<protein>
    <submittedName>
        <fullName evidence="2">Uncharacterized protein</fullName>
    </submittedName>
</protein>
<feature type="transmembrane region" description="Helical" evidence="1">
    <location>
        <begin position="146"/>
        <end position="166"/>
    </location>
</feature>
<dbReference type="AlphaFoldDB" id="A0A812DKW5"/>
<dbReference type="Proteomes" id="UP000597762">
    <property type="component" value="Unassembled WGS sequence"/>
</dbReference>
<reference evidence="2" key="1">
    <citation type="submission" date="2021-01" db="EMBL/GenBank/DDBJ databases">
        <authorList>
            <person name="Li R."/>
            <person name="Bekaert M."/>
        </authorList>
    </citation>
    <scope>NUCLEOTIDE SEQUENCE</scope>
    <source>
        <strain evidence="2">Farmed</strain>
    </source>
</reference>
<sequence>MYLKTPQLAGPCSFVLSMVGMKRVLMQLLDKMSNVRQASECYLLANWDSFVSLALQSILSTIRNILMKYPSRLLKKVLSFDGPCSFSISFPRYVPFILFSVLSSFFHSKCNVLIQFPSLATFRSCFYISCLPVAYSKFKVLFPFPYVATCFYSIFFFAFIFFIPNLTSFFNFLPSLRFFHSFSFLPSLFPFHINALF</sequence>
<dbReference type="EMBL" id="CAHIKZ030003973">
    <property type="protein sequence ID" value="CAE1305897.1"/>
    <property type="molecule type" value="Genomic_DNA"/>
</dbReference>